<evidence type="ECO:0000313" key="2">
    <source>
        <dbReference type="EMBL" id="MBE9119063.1"/>
    </source>
</evidence>
<protein>
    <submittedName>
        <fullName evidence="2">Uncharacterized protein</fullName>
    </submittedName>
</protein>
<gene>
    <name evidence="2" type="ORF">IQ249_24715</name>
</gene>
<feature type="transmembrane region" description="Helical" evidence="1">
    <location>
        <begin position="6"/>
        <end position="30"/>
    </location>
</feature>
<evidence type="ECO:0000313" key="3">
    <source>
        <dbReference type="Proteomes" id="UP000654482"/>
    </source>
</evidence>
<proteinExistence type="predicted"/>
<dbReference type="EMBL" id="JADEWZ010000077">
    <property type="protein sequence ID" value="MBE9119063.1"/>
    <property type="molecule type" value="Genomic_DNA"/>
</dbReference>
<keyword evidence="1" id="KW-0812">Transmembrane</keyword>
<dbReference type="Proteomes" id="UP000654482">
    <property type="component" value="Unassembled WGS sequence"/>
</dbReference>
<sequence>MSNFDIDSLVAVAGFGIGIFTSMGGVLVAYMRNRAYREKKEYAAERDFQHLKRNYLSLSEGMTSTQDEIDRQFRELQRNNDDKFQQLNYTLLEIKGAIERLKN</sequence>
<evidence type="ECO:0000256" key="1">
    <source>
        <dbReference type="SAM" id="Phobius"/>
    </source>
</evidence>
<comment type="caution">
    <text evidence="2">The sequence shown here is derived from an EMBL/GenBank/DDBJ whole genome shotgun (WGS) entry which is preliminary data.</text>
</comment>
<reference evidence="2" key="1">
    <citation type="submission" date="2020-10" db="EMBL/GenBank/DDBJ databases">
        <authorList>
            <person name="Castelo-Branco R."/>
            <person name="Eusebio N."/>
            <person name="Adriana R."/>
            <person name="Vieira A."/>
            <person name="Brugerolle De Fraissinette N."/>
            <person name="Rezende De Castro R."/>
            <person name="Schneider M.P."/>
            <person name="Vasconcelos V."/>
            <person name="Leao P.N."/>
        </authorList>
    </citation>
    <scope>NUCLEOTIDE SEQUENCE</scope>
    <source>
        <strain evidence="2">LEGE 07157</strain>
    </source>
</reference>
<name>A0A8J7E0U2_9CYAN</name>
<keyword evidence="1" id="KW-1133">Transmembrane helix</keyword>
<keyword evidence="3" id="KW-1185">Reference proteome</keyword>
<dbReference type="AlphaFoldDB" id="A0A8J7E0U2"/>
<dbReference type="RefSeq" id="WP_194032157.1">
    <property type="nucleotide sequence ID" value="NZ_JADEWZ010000077.1"/>
</dbReference>
<keyword evidence="1" id="KW-0472">Membrane</keyword>
<organism evidence="2 3">
    <name type="scientific">Lusitaniella coriacea LEGE 07157</name>
    <dbReference type="NCBI Taxonomy" id="945747"/>
    <lineage>
        <taxon>Bacteria</taxon>
        <taxon>Bacillati</taxon>
        <taxon>Cyanobacteriota</taxon>
        <taxon>Cyanophyceae</taxon>
        <taxon>Spirulinales</taxon>
        <taxon>Lusitaniellaceae</taxon>
        <taxon>Lusitaniella</taxon>
    </lineage>
</organism>
<accession>A0A8J7E0U2</accession>